<accession>A0A8H6Y4A1</accession>
<dbReference type="EMBL" id="JACAZI010000008">
    <property type="protein sequence ID" value="KAF7353910.1"/>
    <property type="molecule type" value="Genomic_DNA"/>
</dbReference>
<reference evidence="1" key="1">
    <citation type="submission" date="2020-05" db="EMBL/GenBank/DDBJ databases">
        <title>Mycena genomes resolve the evolution of fungal bioluminescence.</title>
        <authorList>
            <person name="Tsai I.J."/>
        </authorList>
    </citation>
    <scope>NUCLEOTIDE SEQUENCE</scope>
    <source>
        <strain evidence="1">CCC161011</strain>
    </source>
</reference>
<sequence length="309" mass="35232">MEVELQHASEPQQPVRTLWFEDGNLVIQAGNSQYRVYRGFLATRSSVFEDMLSFPQPPDSELVDGCPLVHLPDPEVEVTPFLKALFEPEFFMPFPAGTTFDAVVGCLRLSHKYGVDYLHRRALSWQVPEDQIYTVCAIQLAREVDAPRILPRAFYTLGEYFNELGIALFNGAVYRGVETRLSVQDQKSFSKGLAIQSTTAAVDILRFLSHPLDIPGCDDPGHCHSTRLQAVDWSRTFIRDYPFSVLYIWASEDWGLLEYLCTTCLEALRKTHQDARQAFWDKLPEMYDLPPWTELEQMKTKAIGPSPFG</sequence>
<organism evidence="1 2">
    <name type="scientific">Mycena venus</name>
    <dbReference type="NCBI Taxonomy" id="2733690"/>
    <lineage>
        <taxon>Eukaryota</taxon>
        <taxon>Fungi</taxon>
        <taxon>Dikarya</taxon>
        <taxon>Basidiomycota</taxon>
        <taxon>Agaricomycotina</taxon>
        <taxon>Agaricomycetes</taxon>
        <taxon>Agaricomycetidae</taxon>
        <taxon>Agaricales</taxon>
        <taxon>Marasmiineae</taxon>
        <taxon>Mycenaceae</taxon>
        <taxon>Mycena</taxon>
    </lineage>
</organism>
<dbReference type="Proteomes" id="UP000620124">
    <property type="component" value="Unassembled WGS sequence"/>
</dbReference>
<keyword evidence="2" id="KW-1185">Reference proteome</keyword>
<comment type="caution">
    <text evidence="1">The sequence shown here is derived from an EMBL/GenBank/DDBJ whole genome shotgun (WGS) entry which is preliminary data.</text>
</comment>
<proteinExistence type="predicted"/>
<evidence type="ECO:0000313" key="2">
    <source>
        <dbReference type="Proteomes" id="UP000620124"/>
    </source>
</evidence>
<dbReference type="AlphaFoldDB" id="A0A8H6Y4A1"/>
<dbReference type="OrthoDB" id="3893071at2759"/>
<evidence type="ECO:0008006" key="3">
    <source>
        <dbReference type="Google" id="ProtNLM"/>
    </source>
</evidence>
<evidence type="ECO:0000313" key="1">
    <source>
        <dbReference type="EMBL" id="KAF7353910.1"/>
    </source>
</evidence>
<protein>
    <recommendedName>
        <fullName evidence="3">BTB domain-containing protein</fullName>
    </recommendedName>
</protein>
<gene>
    <name evidence="1" type="ORF">MVEN_01077100</name>
</gene>
<name>A0A8H6Y4A1_9AGAR</name>